<dbReference type="Pfam" id="PF12867">
    <property type="entry name" value="DinB_2"/>
    <property type="match status" value="1"/>
</dbReference>
<organism evidence="4 5">
    <name type="scientific">Kocuria aegyptia</name>
    <dbReference type="NCBI Taxonomy" id="330943"/>
    <lineage>
        <taxon>Bacteria</taxon>
        <taxon>Bacillati</taxon>
        <taxon>Actinomycetota</taxon>
        <taxon>Actinomycetes</taxon>
        <taxon>Micrococcales</taxon>
        <taxon>Micrococcaceae</taxon>
        <taxon>Kocuria</taxon>
    </lineage>
</organism>
<evidence type="ECO:0000256" key="2">
    <source>
        <dbReference type="ARBA" id="ARBA00023163"/>
    </source>
</evidence>
<evidence type="ECO:0000259" key="3">
    <source>
        <dbReference type="PROSITE" id="PS01124"/>
    </source>
</evidence>
<dbReference type="SUPFAM" id="SSF109854">
    <property type="entry name" value="DinB/YfiT-like putative metalloenzymes"/>
    <property type="match status" value="1"/>
</dbReference>
<comment type="caution">
    <text evidence="4">The sequence shown here is derived from an EMBL/GenBank/DDBJ whole genome shotgun (WGS) entry which is preliminary data.</text>
</comment>
<dbReference type="RefSeq" id="WP_344122780.1">
    <property type="nucleotide sequence ID" value="NZ_BAAAOA010000028.1"/>
</dbReference>
<dbReference type="PANTHER" id="PTHR11019">
    <property type="entry name" value="HTH-TYPE TRANSCRIPTIONAL REGULATOR NIMR"/>
    <property type="match status" value="1"/>
</dbReference>
<gene>
    <name evidence="4" type="ORF">GCM10009767_23810</name>
</gene>
<dbReference type="InterPro" id="IPR018060">
    <property type="entry name" value="HTH_AraC"/>
</dbReference>
<dbReference type="Proteomes" id="UP001501204">
    <property type="component" value="Unassembled WGS sequence"/>
</dbReference>
<feature type="domain" description="HTH araC/xylS-type" evidence="3">
    <location>
        <begin position="7"/>
        <end position="105"/>
    </location>
</feature>
<dbReference type="InterPro" id="IPR009057">
    <property type="entry name" value="Homeodomain-like_sf"/>
</dbReference>
<sequence>MPDQERDRLRELLDAVLDENNRTLEDMAGGAWSSPYHFSRRLTRGTGEPPVTMRRRVLLERAAWELGTGRSVTEAAWSAGYESVDGFARAFTRAFGHPPSTAAERSTSHWLPAPNGIHFHPPTSLWVDTHEAATARPAAADVTELMLHHDVEDVGDLLALAQGVSEEEYRRVHVPGSAPLGWDGPDESLAQVLRHLVVTKEIWLAAIEGHDTPDTGDDDPAALADRHREIAPRWLAMVRDIDRRAAWGDRIIDALCDPPESFVVSSVIAHVLTFSAHRRQLARLMLRRAGVTPDAGDPIEWLQRRTGGLR</sequence>
<evidence type="ECO:0000313" key="4">
    <source>
        <dbReference type="EMBL" id="GAA1764286.1"/>
    </source>
</evidence>
<reference evidence="4 5" key="1">
    <citation type="journal article" date="2019" name="Int. J. Syst. Evol. Microbiol.">
        <title>The Global Catalogue of Microorganisms (GCM) 10K type strain sequencing project: providing services to taxonomists for standard genome sequencing and annotation.</title>
        <authorList>
            <consortium name="The Broad Institute Genomics Platform"/>
            <consortium name="The Broad Institute Genome Sequencing Center for Infectious Disease"/>
            <person name="Wu L."/>
            <person name="Ma J."/>
        </authorList>
    </citation>
    <scope>NUCLEOTIDE SEQUENCE [LARGE SCALE GENOMIC DNA]</scope>
    <source>
        <strain evidence="4 5">JCM 14735</strain>
    </source>
</reference>
<dbReference type="SUPFAM" id="SSF46689">
    <property type="entry name" value="Homeodomain-like"/>
    <property type="match status" value="1"/>
</dbReference>
<protein>
    <submittedName>
        <fullName evidence="4">AraC family transcriptional regulator</fullName>
    </submittedName>
</protein>
<dbReference type="SMART" id="SM00342">
    <property type="entry name" value="HTH_ARAC"/>
    <property type="match status" value="1"/>
</dbReference>
<dbReference type="InterPro" id="IPR024775">
    <property type="entry name" value="DinB-like"/>
</dbReference>
<dbReference type="Gene3D" id="1.20.120.450">
    <property type="entry name" value="dinb family like domain"/>
    <property type="match status" value="1"/>
</dbReference>
<dbReference type="Pfam" id="PF12833">
    <property type="entry name" value="HTH_18"/>
    <property type="match status" value="1"/>
</dbReference>
<evidence type="ECO:0000313" key="5">
    <source>
        <dbReference type="Proteomes" id="UP001501204"/>
    </source>
</evidence>
<name>A0ABN2KRS0_9MICC</name>
<dbReference type="Gene3D" id="1.10.10.60">
    <property type="entry name" value="Homeodomain-like"/>
    <property type="match status" value="2"/>
</dbReference>
<dbReference type="EMBL" id="BAAAOA010000028">
    <property type="protein sequence ID" value="GAA1764286.1"/>
    <property type="molecule type" value="Genomic_DNA"/>
</dbReference>
<dbReference type="InterPro" id="IPR034660">
    <property type="entry name" value="DinB/YfiT-like"/>
</dbReference>
<dbReference type="PROSITE" id="PS01124">
    <property type="entry name" value="HTH_ARAC_FAMILY_2"/>
    <property type="match status" value="1"/>
</dbReference>
<dbReference type="PANTHER" id="PTHR11019:SF159">
    <property type="entry name" value="TRANSCRIPTIONAL REGULATOR-RELATED"/>
    <property type="match status" value="1"/>
</dbReference>
<evidence type="ECO:0000256" key="1">
    <source>
        <dbReference type="ARBA" id="ARBA00023015"/>
    </source>
</evidence>
<keyword evidence="2" id="KW-0804">Transcription</keyword>
<accession>A0ABN2KRS0</accession>
<keyword evidence="5" id="KW-1185">Reference proteome</keyword>
<keyword evidence="1" id="KW-0805">Transcription regulation</keyword>
<proteinExistence type="predicted"/>